<gene>
    <name evidence="4" type="ORF">CPJCM30710_19330</name>
</gene>
<dbReference type="RefSeq" id="WP_281413975.1">
    <property type="nucleotide sequence ID" value="NZ_BOPZ01000015.1"/>
</dbReference>
<keyword evidence="2" id="KW-0560">Oxidoreductase</keyword>
<feature type="domain" description="Aldehyde oxidase/xanthine dehydrogenase a/b hammerhead" evidence="3">
    <location>
        <begin position="17"/>
        <end position="120"/>
    </location>
</feature>
<dbReference type="SUPFAM" id="SSF54665">
    <property type="entry name" value="CO dehydrogenase molybdoprotein N-domain-like"/>
    <property type="match status" value="1"/>
</dbReference>
<dbReference type="InterPro" id="IPR036856">
    <property type="entry name" value="Ald_Oxase/Xan_DH_a/b_sf"/>
</dbReference>
<evidence type="ECO:0000259" key="3">
    <source>
        <dbReference type="SMART" id="SM01008"/>
    </source>
</evidence>
<dbReference type="GO" id="GO:0005506">
    <property type="term" value="F:iron ion binding"/>
    <property type="evidence" value="ECO:0007669"/>
    <property type="project" value="InterPro"/>
</dbReference>
<dbReference type="InterPro" id="IPR000674">
    <property type="entry name" value="Ald_Oxase/Xan_DH_a/b"/>
</dbReference>
<dbReference type="AlphaFoldDB" id="A0A919VGK3"/>
<dbReference type="GO" id="GO:0016491">
    <property type="term" value="F:oxidoreductase activity"/>
    <property type="evidence" value="ECO:0007669"/>
    <property type="project" value="UniProtKB-KW"/>
</dbReference>
<dbReference type="InterPro" id="IPR008274">
    <property type="entry name" value="AldOxase/xan_DH_MoCoBD1"/>
</dbReference>
<dbReference type="Gene3D" id="3.90.1170.50">
    <property type="entry name" value="Aldehyde oxidase/xanthine dehydrogenase, a/b hammerhead"/>
    <property type="match status" value="1"/>
</dbReference>
<organism evidence="4 5">
    <name type="scientific">Clostridium polyendosporum</name>
    <dbReference type="NCBI Taxonomy" id="69208"/>
    <lineage>
        <taxon>Bacteria</taxon>
        <taxon>Bacillati</taxon>
        <taxon>Bacillota</taxon>
        <taxon>Clostridia</taxon>
        <taxon>Eubacteriales</taxon>
        <taxon>Clostridiaceae</taxon>
        <taxon>Clostridium</taxon>
    </lineage>
</organism>
<dbReference type="PANTHER" id="PTHR11908:SF132">
    <property type="entry name" value="ALDEHYDE OXIDASE 1-RELATED"/>
    <property type="match status" value="1"/>
</dbReference>
<name>A0A919VGK3_9CLOT</name>
<protein>
    <submittedName>
        <fullName evidence="4">Aldehyde oxidase</fullName>
    </submittedName>
</protein>
<dbReference type="PANTHER" id="PTHR11908">
    <property type="entry name" value="XANTHINE DEHYDROGENASE"/>
    <property type="match status" value="1"/>
</dbReference>
<evidence type="ECO:0000256" key="2">
    <source>
        <dbReference type="ARBA" id="ARBA00023002"/>
    </source>
</evidence>
<evidence type="ECO:0000256" key="1">
    <source>
        <dbReference type="ARBA" id="ARBA00022505"/>
    </source>
</evidence>
<dbReference type="InterPro" id="IPR016208">
    <property type="entry name" value="Ald_Oxase/xanthine_DH-like"/>
</dbReference>
<dbReference type="Proteomes" id="UP000679179">
    <property type="component" value="Unassembled WGS sequence"/>
</dbReference>
<keyword evidence="1" id="KW-0500">Molybdenum</keyword>
<dbReference type="SUPFAM" id="SSF56003">
    <property type="entry name" value="Molybdenum cofactor-binding domain"/>
    <property type="match status" value="1"/>
</dbReference>
<dbReference type="InterPro" id="IPR037165">
    <property type="entry name" value="AldOxase/xan_DH_Mopterin-bd_sf"/>
</dbReference>
<dbReference type="Pfam" id="PF01315">
    <property type="entry name" value="Ald_Xan_dh_C"/>
    <property type="match status" value="1"/>
</dbReference>
<comment type="caution">
    <text evidence="4">The sequence shown here is derived from an EMBL/GenBank/DDBJ whole genome shotgun (WGS) entry which is preliminary data.</text>
</comment>
<keyword evidence="5" id="KW-1185">Reference proteome</keyword>
<accession>A0A919VGK3</accession>
<dbReference type="Gene3D" id="3.30.365.10">
    <property type="entry name" value="Aldehyde oxidase/xanthine dehydrogenase, molybdopterin binding domain"/>
    <property type="match status" value="4"/>
</dbReference>
<dbReference type="SMART" id="SM01008">
    <property type="entry name" value="Ald_Xan_dh_C"/>
    <property type="match status" value="1"/>
</dbReference>
<sequence>MDISKPIKRFDAEEKISGSAKYIADMEFDDMFYAKTLRSTKARAKIINIEIPKLPKGYFIVDKTDIPGRNRVKIIFYDQPFFAEDIVNYIGEPILLVVGREKNVILDIISKIKIDYEDMEPILSIDEAEKNSKKPIFELDNCFAKYEYSKGNLEKAKKDSIKTFIREYKTGYQEHIYLETQGMTASYENGKIKIWGSMQCPYFVKNAVVEALGCDTDKVQVIQTTTGGGFGGKEEYPSLIAGQVAAAALKSQKTIKLIFDRSEDIECSTKRHPSVIKYKTYIDKNNKILGMDVDIKLDGGAYSGMSSIVLQRSMFAAIGVYNVENVVVKGKVVATNNVISGAFRGFGAPQSFFALEMHMDYIANQLGIDNVEFRRKNILKKGDLSSTSGIFRDYIPLPEIMEKIEQMSDYKNRIRNKSNESDKSDESKLRGIGYAVFFHGGGFTGSGERDIIKAKVKLKKNKYGVVEILISNVEMGQGTQTSLRKIVAATLGISIENVIYQNPDTDRVPDSGPTVASRTTMIIGRLLEMAAKDMKKRWSEEEFDVINQYKHPDGFKWDDGRFVGDAYNVYSWGANIVEVEVNKLTYEVEVKGVWAVFDIGTAIDEKIIQGQIEGGMLQGLGYAGMEVMLSNNGRIQQRTNTDYIIPTSMDFPRIESALVENPYKEGPFGAKSAGELTLIGAPAAYAMAVQDAIGRPLNKIPITPEYLMEVIKNEN</sequence>
<dbReference type="Pfam" id="PF02738">
    <property type="entry name" value="MoCoBD_1"/>
    <property type="match status" value="1"/>
</dbReference>
<evidence type="ECO:0000313" key="4">
    <source>
        <dbReference type="EMBL" id="GIM29267.1"/>
    </source>
</evidence>
<evidence type="ECO:0000313" key="5">
    <source>
        <dbReference type="Proteomes" id="UP000679179"/>
    </source>
</evidence>
<dbReference type="Pfam" id="PF20256">
    <property type="entry name" value="MoCoBD_2"/>
    <property type="match status" value="2"/>
</dbReference>
<dbReference type="InterPro" id="IPR046867">
    <property type="entry name" value="AldOxase/xan_DH_MoCoBD2"/>
</dbReference>
<proteinExistence type="predicted"/>
<reference evidence="4" key="1">
    <citation type="submission" date="2021-03" db="EMBL/GenBank/DDBJ databases">
        <title>Taxonomic study of Clostridium polyendosporum from meadow-gley soil under rice.</title>
        <authorList>
            <person name="Kobayashi H."/>
            <person name="Tanizawa Y."/>
            <person name="Yagura M."/>
        </authorList>
    </citation>
    <scope>NUCLEOTIDE SEQUENCE</scope>
    <source>
        <strain evidence="4">JCM 30710</strain>
    </source>
</reference>
<dbReference type="EMBL" id="BOPZ01000015">
    <property type="protein sequence ID" value="GIM29267.1"/>
    <property type="molecule type" value="Genomic_DNA"/>
</dbReference>